<evidence type="ECO:0000256" key="2">
    <source>
        <dbReference type="ARBA" id="ARBA00022840"/>
    </source>
</evidence>
<comment type="caution">
    <text evidence="6">The sequence shown here is derived from an EMBL/GenBank/DDBJ whole genome shotgun (WGS) entry which is preliminary data.</text>
</comment>
<dbReference type="PANTHER" id="PTHR23077:SF144">
    <property type="entry name" value="PROTEASOME-ASSOCIATED ATPASE"/>
    <property type="match status" value="1"/>
</dbReference>
<dbReference type="Gene3D" id="3.40.50.300">
    <property type="entry name" value="P-loop containing nucleotide triphosphate hydrolases"/>
    <property type="match status" value="1"/>
</dbReference>
<dbReference type="Gene3D" id="1.10.8.60">
    <property type="match status" value="1"/>
</dbReference>
<keyword evidence="3" id="KW-0175">Coiled coil</keyword>
<gene>
    <name evidence="6" type="primary">arc</name>
    <name evidence="6" type="ORF">GFD18_07380</name>
</gene>
<dbReference type="InterPro" id="IPR032501">
    <property type="entry name" value="Prot_ATP_ID_OB_2nd"/>
</dbReference>
<evidence type="ECO:0000256" key="4">
    <source>
        <dbReference type="RuleBase" id="RU003651"/>
    </source>
</evidence>
<proteinExistence type="inferred from homology"/>
<dbReference type="EMBL" id="WHZU01000011">
    <property type="protein sequence ID" value="NEH11907.1"/>
    <property type="molecule type" value="Genomic_DNA"/>
</dbReference>
<dbReference type="Gene3D" id="2.40.50.140">
    <property type="entry name" value="Nucleic acid-binding proteins"/>
    <property type="match status" value="2"/>
</dbReference>
<keyword evidence="1 4" id="KW-0547">Nucleotide-binding</keyword>
<dbReference type="InterPro" id="IPR012340">
    <property type="entry name" value="NA-bd_OB-fold"/>
</dbReference>
<dbReference type="InterPro" id="IPR003593">
    <property type="entry name" value="AAA+_ATPase"/>
</dbReference>
<evidence type="ECO:0000313" key="7">
    <source>
        <dbReference type="Proteomes" id="UP000475155"/>
    </source>
</evidence>
<dbReference type="PANTHER" id="PTHR23077">
    <property type="entry name" value="AAA-FAMILY ATPASE"/>
    <property type="match status" value="1"/>
</dbReference>
<reference evidence="6 7" key="1">
    <citation type="submission" date="2019-10" db="EMBL/GenBank/DDBJ databases">
        <title>Bifidobacterium from non-human primates.</title>
        <authorList>
            <person name="Modesto M."/>
        </authorList>
    </citation>
    <scope>NUCLEOTIDE SEQUENCE [LARGE SCALE GENOMIC DNA]</scope>
    <source>
        <strain evidence="6 7">SMA1</strain>
    </source>
</reference>
<organism evidence="6 7">
    <name type="scientific">Bifidobacterium saimiriisciurei</name>
    <dbReference type="NCBI Taxonomy" id="2661627"/>
    <lineage>
        <taxon>Bacteria</taxon>
        <taxon>Bacillati</taxon>
        <taxon>Actinomycetota</taxon>
        <taxon>Actinomycetes</taxon>
        <taxon>Bifidobacteriales</taxon>
        <taxon>Bifidobacteriaceae</taxon>
        <taxon>Bifidobacterium</taxon>
    </lineage>
</organism>
<evidence type="ECO:0000256" key="1">
    <source>
        <dbReference type="ARBA" id="ARBA00022741"/>
    </source>
</evidence>
<dbReference type="Pfam" id="PF17758">
    <property type="entry name" value="Prot_ATP_ID_OB_N"/>
    <property type="match status" value="1"/>
</dbReference>
<dbReference type="InterPro" id="IPR050168">
    <property type="entry name" value="AAA_ATPase_domain"/>
</dbReference>
<dbReference type="Proteomes" id="UP000475155">
    <property type="component" value="Unassembled WGS sequence"/>
</dbReference>
<dbReference type="InterPro" id="IPR041626">
    <property type="entry name" value="Prot_ATP_ID_OB_N"/>
</dbReference>
<keyword evidence="6" id="KW-0647">Proteasome</keyword>
<dbReference type="InterPro" id="IPR027417">
    <property type="entry name" value="P-loop_NTPase"/>
</dbReference>
<sequence>MTDATAERMPAGEHDDEGLEERYRRMAEHADVLQAKNHALAQALNRAGKELRQAKSQLVSLARPPENFAVFVRVDSSRVDDDGVRHAAAEVVMGSRRMVVPVSGLVNVDRLSCGQTVLLNENMVIVATRDVALAGTVRKLTEILPSGRLVVCDQNGQASVVIRAGALANADLERGDRLLTDPSGTIAVESLPRQDERDLVLEEVPDVSFADIGGLDAQIDQIRDAVELPFLHRDLFERYDLNPPRGVLLYGPPGNGKTLIAKAVANSLAQGSGSKSGVFLSVKGPEILSKFVGESERIIRSIFDRARKRAASGVPVIVFIDEMDSLLRTRGSGVSSDVETTIVPQFLAELDGIETLHNVMVIGASNRVDMIDPAVLRPGRLDVKIRIDRPGRAQAASILRHYLTDDLPLVAGTTADDLIAVMVGDIFRRDDSRHVCDVEDDRGEWTGVYFGDLISGAMLKNIVDRAKTAAVKSSLVSGREAELDAAALGRAVDEECRESMDSITGANPRQWTMLNGIDVNRATAVVPARRR</sequence>
<dbReference type="InterPro" id="IPR003959">
    <property type="entry name" value="ATPase_AAA_core"/>
</dbReference>
<protein>
    <submittedName>
        <fullName evidence="6">Proteasome ATPase</fullName>
    </submittedName>
</protein>
<accession>A0ABX0CBU0</accession>
<dbReference type="Pfam" id="PF16450">
    <property type="entry name" value="Prot_ATP_ID_OB_C"/>
    <property type="match status" value="1"/>
</dbReference>
<dbReference type="Pfam" id="PF00004">
    <property type="entry name" value="AAA"/>
    <property type="match status" value="1"/>
</dbReference>
<feature type="domain" description="AAA+ ATPase" evidence="5">
    <location>
        <begin position="243"/>
        <end position="391"/>
    </location>
</feature>
<dbReference type="GO" id="GO:0000502">
    <property type="term" value="C:proteasome complex"/>
    <property type="evidence" value="ECO:0007669"/>
    <property type="project" value="UniProtKB-KW"/>
</dbReference>
<keyword evidence="7" id="KW-1185">Reference proteome</keyword>
<dbReference type="InterPro" id="IPR003960">
    <property type="entry name" value="ATPase_AAA_CS"/>
</dbReference>
<evidence type="ECO:0000256" key="3">
    <source>
        <dbReference type="ARBA" id="ARBA00023054"/>
    </source>
</evidence>
<name>A0ABX0CBU0_9BIFI</name>
<dbReference type="SUPFAM" id="SSF52540">
    <property type="entry name" value="P-loop containing nucleoside triphosphate hydrolases"/>
    <property type="match status" value="1"/>
</dbReference>
<evidence type="ECO:0000259" key="5">
    <source>
        <dbReference type="SMART" id="SM00382"/>
    </source>
</evidence>
<dbReference type="NCBIfam" id="TIGR03689">
    <property type="entry name" value="pup_AAA"/>
    <property type="match status" value="1"/>
</dbReference>
<evidence type="ECO:0000313" key="6">
    <source>
        <dbReference type="EMBL" id="NEH11907.1"/>
    </source>
</evidence>
<dbReference type="SMART" id="SM00382">
    <property type="entry name" value="AAA"/>
    <property type="match status" value="1"/>
</dbReference>
<dbReference type="InterPro" id="IPR022482">
    <property type="entry name" value="Proteasome_ATPase"/>
</dbReference>
<comment type="similarity">
    <text evidence="4">Belongs to the AAA ATPase family.</text>
</comment>
<keyword evidence="2 4" id="KW-0067">ATP-binding</keyword>
<dbReference type="PROSITE" id="PS00674">
    <property type="entry name" value="AAA"/>
    <property type="match status" value="1"/>
</dbReference>